<organism evidence="1 2">
    <name type="scientific">Hevea brasiliensis</name>
    <name type="common">Para rubber tree</name>
    <name type="synonym">Siphonia brasiliensis</name>
    <dbReference type="NCBI Taxonomy" id="3981"/>
    <lineage>
        <taxon>Eukaryota</taxon>
        <taxon>Viridiplantae</taxon>
        <taxon>Streptophyta</taxon>
        <taxon>Embryophyta</taxon>
        <taxon>Tracheophyta</taxon>
        <taxon>Spermatophyta</taxon>
        <taxon>Magnoliopsida</taxon>
        <taxon>eudicotyledons</taxon>
        <taxon>Gunneridae</taxon>
        <taxon>Pentapetalae</taxon>
        <taxon>rosids</taxon>
        <taxon>fabids</taxon>
        <taxon>Malpighiales</taxon>
        <taxon>Euphorbiaceae</taxon>
        <taxon>Crotonoideae</taxon>
        <taxon>Micrandreae</taxon>
        <taxon>Hevea</taxon>
    </lineage>
</organism>
<keyword evidence="2" id="KW-1185">Reference proteome</keyword>
<dbReference type="Proteomes" id="UP000467840">
    <property type="component" value="Chromosome 1"/>
</dbReference>
<evidence type="ECO:0000313" key="2">
    <source>
        <dbReference type="Proteomes" id="UP000467840"/>
    </source>
</evidence>
<comment type="caution">
    <text evidence="1">The sequence shown here is derived from an EMBL/GenBank/DDBJ whole genome shotgun (WGS) entry which is preliminary data.</text>
</comment>
<dbReference type="EMBL" id="JAAGAX010000011">
    <property type="protein sequence ID" value="KAF2298261.1"/>
    <property type="molecule type" value="Genomic_DNA"/>
</dbReference>
<evidence type="ECO:0000313" key="1">
    <source>
        <dbReference type="EMBL" id="KAF2298261.1"/>
    </source>
</evidence>
<accession>A0A6A6L9Z3</accession>
<gene>
    <name evidence="1" type="ORF">GH714_020922</name>
</gene>
<dbReference type="AlphaFoldDB" id="A0A6A6L9Z3"/>
<reference evidence="1 2" key="1">
    <citation type="journal article" date="2020" name="Mol. Plant">
        <title>The Chromosome-Based Rubber Tree Genome Provides New Insights into Spurge Genome Evolution and Rubber Biosynthesis.</title>
        <authorList>
            <person name="Liu J."/>
            <person name="Shi C."/>
            <person name="Shi C.C."/>
            <person name="Li W."/>
            <person name="Zhang Q.J."/>
            <person name="Zhang Y."/>
            <person name="Li K."/>
            <person name="Lu H.F."/>
            <person name="Shi C."/>
            <person name="Zhu S.T."/>
            <person name="Xiao Z.Y."/>
            <person name="Nan H."/>
            <person name="Yue Y."/>
            <person name="Zhu X.G."/>
            <person name="Wu Y."/>
            <person name="Hong X.N."/>
            <person name="Fan G.Y."/>
            <person name="Tong Y."/>
            <person name="Zhang D."/>
            <person name="Mao C.L."/>
            <person name="Liu Y.L."/>
            <person name="Hao S.J."/>
            <person name="Liu W.Q."/>
            <person name="Lv M.Q."/>
            <person name="Zhang H.B."/>
            <person name="Liu Y."/>
            <person name="Hu-Tang G.R."/>
            <person name="Wang J.P."/>
            <person name="Wang J.H."/>
            <person name="Sun Y.H."/>
            <person name="Ni S.B."/>
            <person name="Chen W.B."/>
            <person name="Zhang X.C."/>
            <person name="Jiao Y.N."/>
            <person name="Eichler E.E."/>
            <person name="Li G.H."/>
            <person name="Liu X."/>
            <person name="Gao L.Z."/>
        </authorList>
    </citation>
    <scope>NUCLEOTIDE SEQUENCE [LARGE SCALE GENOMIC DNA]</scope>
    <source>
        <strain evidence="2">cv. GT1</strain>
        <tissue evidence="1">Leaf</tissue>
    </source>
</reference>
<protein>
    <submittedName>
        <fullName evidence="1">Uncharacterized protein</fullName>
    </submittedName>
</protein>
<name>A0A6A6L9Z3_HEVBR</name>
<sequence>MPCVPRTETKGLQEAEVGRIRKTRPEDANIDHGAVQRWHKQVLYVSVILSICYNGRIVGQRRLSRSKGSMNVKISPSKRSSFIAVGPQKFEKRERAIDGGEDIGADSGGKLGLLVSIR</sequence>
<proteinExistence type="predicted"/>